<comment type="subcellular location">
    <subcellularLocation>
        <location evidence="1">Membrane</location>
        <topology evidence="1">Multi-pass membrane protein</topology>
    </subcellularLocation>
</comment>
<evidence type="ECO:0000256" key="5">
    <source>
        <dbReference type="ARBA" id="ARBA00023136"/>
    </source>
</evidence>
<sequence length="489" mass="53709">MVAREVWNTRVGFILAAIGSAVGLGNIWRFSYMAYENGGGAFLIPYFIALLTAGIPLMILEFGLGSKFLGSAPLSFKRAKKSFEWIGWWGVIASFIITTYYSVIVGWSLVYLLKAFTLGWGTDTGAFFNNELLHVSDSPWNLGSFSYPVLIGLLATWLIIWVVEKRGVQAGIERSSKIFIPLLWVLLIVLVFRAITLEGSINGIEWYLKPDFSKLTDIKVWQAAYGQAFYSLSLGMAIMITYSSYLSKKSDIVNNAFIVSLADGAFSFTMGFAIFGTLGYMAYAKGLGIEEVVAQSIGLAFVVLPEALNMLPGLKALTAVAFFLCIAIAALSSLISLVEAFASSIMDKFEVKRGKAVDLTIGFGLLFSLIYATRGGIYWLDIIDHFINTYGLIIVGILETVAIGWIYGADKIREWANNYSDIMAGIWWDACIKLVIPVVLLYIVFVDTRSNLAAPYEGYDPAAIMIGAGVIVLGILISILTPFINREVK</sequence>
<dbReference type="NCBIfam" id="NF037979">
    <property type="entry name" value="Na_transp"/>
    <property type="match status" value="1"/>
</dbReference>
<keyword evidence="5 6" id="KW-0472">Membrane</keyword>
<feature type="transmembrane region" description="Helical" evidence="6">
    <location>
        <begin position="43"/>
        <end position="64"/>
    </location>
</feature>
<dbReference type="PANTHER" id="PTHR11616">
    <property type="entry name" value="SODIUM/CHLORIDE DEPENDENT TRANSPORTER"/>
    <property type="match status" value="1"/>
</dbReference>
<comment type="caution">
    <text evidence="7">The sequence shown here is derived from an EMBL/GenBank/DDBJ whole genome shotgun (WGS) entry which is preliminary data.</text>
</comment>
<feature type="transmembrane region" description="Helical" evidence="6">
    <location>
        <begin position="419"/>
        <end position="443"/>
    </location>
</feature>
<dbReference type="CDD" id="cd10334">
    <property type="entry name" value="SLC6sbd_u1"/>
    <property type="match status" value="1"/>
</dbReference>
<accession>A0A832SIN4</accession>
<reference evidence="7" key="1">
    <citation type="journal article" date="2020" name="bioRxiv">
        <title>A rank-normalized archaeal taxonomy based on genome phylogeny resolves widespread incomplete and uneven classifications.</title>
        <authorList>
            <person name="Rinke C."/>
            <person name="Chuvochina M."/>
            <person name="Mussig A.J."/>
            <person name="Chaumeil P.-A."/>
            <person name="Waite D.W."/>
            <person name="Whitman W.B."/>
            <person name="Parks D.H."/>
            <person name="Hugenholtz P."/>
        </authorList>
    </citation>
    <scope>NUCLEOTIDE SEQUENCE</scope>
    <source>
        <strain evidence="7">UBA8876</strain>
    </source>
</reference>
<evidence type="ECO:0000256" key="3">
    <source>
        <dbReference type="ARBA" id="ARBA00022692"/>
    </source>
</evidence>
<feature type="transmembrane region" description="Helical" evidence="6">
    <location>
        <begin position="316"/>
        <end position="338"/>
    </location>
</feature>
<feature type="transmembrane region" description="Helical" evidence="6">
    <location>
        <begin position="359"/>
        <end position="380"/>
    </location>
</feature>
<evidence type="ECO:0000256" key="6">
    <source>
        <dbReference type="SAM" id="Phobius"/>
    </source>
</evidence>
<feature type="transmembrane region" description="Helical" evidence="6">
    <location>
        <begin position="257"/>
        <end position="283"/>
    </location>
</feature>
<organism evidence="7 8">
    <name type="scientific">Methanosarcina acetivorans</name>
    <dbReference type="NCBI Taxonomy" id="2214"/>
    <lineage>
        <taxon>Archaea</taxon>
        <taxon>Methanobacteriati</taxon>
        <taxon>Methanobacteriota</taxon>
        <taxon>Stenosarchaea group</taxon>
        <taxon>Methanomicrobia</taxon>
        <taxon>Methanosarcinales</taxon>
        <taxon>Methanosarcinaceae</taxon>
        <taxon>Methanosarcina</taxon>
    </lineage>
</organism>
<dbReference type="Proteomes" id="UP000600774">
    <property type="component" value="Unassembled WGS sequence"/>
</dbReference>
<dbReference type="GO" id="GO:0005886">
    <property type="term" value="C:plasma membrane"/>
    <property type="evidence" value="ECO:0007669"/>
    <property type="project" value="TreeGrafter"/>
</dbReference>
<evidence type="ECO:0000313" key="7">
    <source>
        <dbReference type="EMBL" id="HIH94182.1"/>
    </source>
</evidence>
<dbReference type="GO" id="GO:0035725">
    <property type="term" value="P:sodium ion transmembrane transport"/>
    <property type="evidence" value="ECO:0007669"/>
    <property type="project" value="TreeGrafter"/>
</dbReference>
<feature type="transmembrane region" description="Helical" evidence="6">
    <location>
        <begin position="386"/>
        <end position="407"/>
    </location>
</feature>
<dbReference type="EMBL" id="DUJU01000105">
    <property type="protein sequence ID" value="HIH94182.1"/>
    <property type="molecule type" value="Genomic_DNA"/>
</dbReference>
<evidence type="ECO:0000313" key="8">
    <source>
        <dbReference type="Proteomes" id="UP000600774"/>
    </source>
</evidence>
<gene>
    <name evidence="7" type="ORF">HA338_09090</name>
</gene>
<feature type="transmembrane region" description="Helical" evidence="6">
    <location>
        <begin position="12"/>
        <end position="31"/>
    </location>
</feature>
<evidence type="ECO:0000256" key="2">
    <source>
        <dbReference type="ARBA" id="ARBA00022448"/>
    </source>
</evidence>
<dbReference type="PROSITE" id="PS50267">
    <property type="entry name" value="NA_NEUROTRAN_SYMP_3"/>
    <property type="match status" value="1"/>
</dbReference>
<keyword evidence="2" id="KW-0813">Transport</keyword>
<feature type="transmembrane region" description="Helical" evidence="6">
    <location>
        <begin position="224"/>
        <end position="245"/>
    </location>
</feature>
<evidence type="ECO:0000256" key="1">
    <source>
        <dbReference type="ARBA" id="ARBA00004141"/>
    </source>
</evidence>
<dbReference type="InterPro" id="IPR037272">
    <property type="entry name" value="SNS_sf"/>
</dbReference>
<dbReference type="SUPFAM" id="SSF161070">
    <property type="entry name" value="SNF-like"/>
    <property type="match status" value="1"/>
</dbReference>
<dbReference type="AlphaFoldDB" id="A0A832SIN4"/>
<evidence type="ECO:0000256" key="4">
    <source>
        <dbReference type="ARBA" id="ARBA00022989"/>
    </source>
</evidence>
<proteinExistence type="predicted"/>
<protein>
    <submittedName>
        <fullName evidence="7">Sodium-dependent transporter</fullName>
    </submittedName>
</protein>
<dbReference type="PANTHER" id="PTHR11616:SF240">
    <property type="entry name" value="BLOATED TUBULES, ISOFORM B-RELATED"/>
    <property type="match status" value="1"/>
</dbReference>
<feature type="transmembrane region" description="Helical" evidence="6">
    <location>
        <begin position="183"/>
        <end position="204"/>
    </location>
</feature>
<dbReference type="InterPro" id="IPR000175">
    <property type="entry name" value="Na/ntran_symport"/>
</dbReference>
<name>A0A832SIN4_9EURY</name>
<dbReference type="Pfam" id="PF00209">
    <property type="entry name" value="SNF"/>
    <property type="match status" value="2"/>
</dbReference>
<dbReference type="OMA" id="TIWFVSR"/>
<dbReference type="PRINTS" id="PR00176">
    <property type="entry name" value="NANEUSMPORT"/>
</dbReference>
<feature type="transmembrane region" description="Helical" evidence="6">
    <location>
        <begin position="463"/>
        <end position="484"/>
    </location>
</feature>
<feature type="transmembrane region" description="Helical" evidence="6">
    <location>
        <begin position="85"/>
        <end position="110"/>
    </location>
</feature>
<keyword evidence="3 6" id="KW-0812">Transmembrane</keyword>
<keyword evidence="4 6" id="KW-1133">Transmembrane helix</keyword>
<feature type="transmembrane region" description="Helical" evidence="6">
    <location>
        <begin position="145"/>
        <end position="163"/>
    </location>
</feature>